<keyword evidence="1" id="KW-1133">Transmembrane helix</keyword>
<proteinExistence type="predicted"/>
<dbReference type="Proteomes" id="UP000195152">
    <property type="component" value="Unassembled WGS sequence"/>
</dbReference>
<keyword evidence="1" id="KW-0472">Membrane</keyword>
<dbReference type="AlphaFoldDB" id="A0A242WAC6"/>
<dbReference type="RefSeq" id="WP_000115126.1">
    <property type="nucleotide sequence ID" value="NZ_NFCF01000063.1"/>
</dbReference>
<reference evidence="2 3" key="1">
    <citation type="submission" date="2016-10" db="EMBL/GenBank/DDBJ databases">
        <title>Comparative genomics of Bacillus thuringiensis reveals a path to pathogens against multiple invertebrate hosts.</title>
        <authorList>
            <person name="Zheng J."/>
            <person name="Gao Q."/>
            <person name="Liu H."/>
            <person name="Peng D."/>
            <person name="Ruan L."/>
            <person name="Sun M."/>
        </authorList>
    </citation>
    <scope>NUCLEOTIDE SEQUENCE [LARGE SCALE GENOMIC DNA]</scope>
    <source>
        <strain evidence="2">BGSC 4AC1</strain>
    </source>
</reference>
<evidence type="ECO:0000256" key="1">
    <source>
        <dbReference type="SAM" id="Phobius"/>
    </source>
</evidence>
<evidence type="ECO:0000313" key="3">
    <source>
        <dbReference type="Proteomes" id="UP000195152"/>
    </source>
</evidence>
<organism evidence="2 3">
    <name type="scientific">Bacillus thuringiensis serovar mexicanensis</name>
    <dbReference type="NCBI Taxonomy" id="180868"/>
    <lineage>
        <taxon>Bacteria</taxon>
        <taxon>Bacillati</taxon>
        <taxon>Bacillota</taxon>
        <taxon>Bacilli</taxon>
        <taxon>Bacillales</taxon>
        <taxon>Bacillaceae</taxon>
        <taxon>Bacillus</taxon>
        <taxon>Bacillus cereus group</taxon>
    </lineage>
</organism>
<name>A0A242WAC6_BACTU</name>
<dbReference type="EMBL" id="NFCF01000063">
    <property type="protein sequence ID" value="OTW50753.1"/>
    <property type="molecule type" value="Genomic_DNA"/>
</dbReference>
<feature type="transmembrane region" description="Helical" evidence="1">
    <location>
        <begin position="19"/>
        <end position="37"/>
    </location>
</feature>
<feature type="transmembrane region" description="Helical" evidence="1">
    <location>
        <begin position="117"/>
        <end position="137"/>
    </location>
</feature>
<accession>A0A242WAC6</accession>
<keyword evidence="1" id="KW-0812">Transmembrane</keyword>
<protein>
    <submittedName>
        <fullName evidence="2">Uncharacterized protein</fullName>
    </submittedName>
</protein>
<evidence type="ECO:0000313" key="2">
    <source>
        <dbReference type="EMBL" id="OTW50753.1"/>
    </source>
</evidence>
<feature type="transmembrane region" description="Helical" evidence="1">
    <location>
        <begin position="77"/>
        <end position="96"/>
    </location>
</feature>
<gene>
    <name evidence="2" type="ORF">BK699_09370</name>
</gene>
<comment type="caution">
    <text evidence="2">The sequence shown here is derived from an EMBL/GenBank/DDBJ whole genome shotgun (WGS) entry which is preliminary data.</text>
</comment>
<sequence>MSVLTQPFRKKISQPFKKLLLTISMIAAMVVAGQNMFTSSPIAEAGAKVFEGVDAGGQKVSVQNNAKAGIFKDMNGLLILGMGISGFLCIGCLLFAGSRIAMAQTNPQARTQAIGGFVAACFGGWICYKCLVIAGWVGGFGG</sequence>